<keyword evidence="6" id="KW-0472">Membrane</keyword>
<evidence type="ECO:0000313" key="12">
    <source>
        <dbReference type="Proteomes" id="UP000231702"/>
    </source>
</evidence>
<dbReference type="EMBL" id="OBEA01000004">
    <property type="protein sequence ID" value="SNY52299.1"/>
    <property type="molecule type" value="Genomic_DNA"/>
</dbReference>
<evidence type="ECO:0000256" key="1">
    <source>
        <dbReference type="ARBA" id="ARBA00004571"/>
    </source>
</evidence>
<accession>A0A285IW82</accession>
<feature type="signal peptide" evidence="8">
    <location>
        <begin position="1"/>
        <end position="19"/>
    </location>
</feature>
<evidence type="ECO:0000256" key="6">
    <source>
        <dbReference type="ARBA" id="ARBA00023136"/>
    </source>
</evidence>
<keyword evidence="4" id="KW-0812">Transmembrane</keyword>
<reference evidence="9 12" key="2">
    <citation type="journal article" date="2018" name="Int. J. Syst. Evol. Microbiol.">
        <title>Pseudooceanicola lipolyticus sp. nov., a marine alphaproteobacterium, reclassification of Oceanicola flagellatus as Pseudooceanicola flagellatus comb. nov. and emended description of the genus Pseudooceanicola.</title>
        <authorList>
            <person name="Huang M.-M."/>
            <person name="Guo L.-L."/>
            <person name="Wu Y.-H."/>
            <person name="Lai Q.-L."/>
            <person name="Shao Z.-Z."/>
            <person name="Wang C.-S."/>
            <person name="Wu M."/>
            <person name="Xu X.-W."/>
        </authorList>
    </citation>
    <scope>NUCLEOTIDE SEQUENCE [LARGE SCALE GENOMIC DNA]</scope>
    <source>
        <strain evidence="9 12">Ar-45</strain>
    </source>
</reference>
<sequence length="369" mass="38743">MKVQASVLLTLLGATAAHAGGIERTSQSAMLLFAEGNRMELSYGAVSPSLTGRDYSGNDIGNVGNSYGLPSFGLKFDLSEKVAVALIYDTPFGADIEYDYGGANQRLDGTMAKADVTALTLLAKYQATDRVSVFGGIRRQTAEGQITLDGLAYGGAPPGGLTGYSVELNNGAGTGYVLGAAYEIPEIALRLALTYNSEISHDFDTVEYGLAPMGLAGTMSSKTPESLQLEFQTGIAADTLLMASIRHVKHSAFKIRPQFSDTDLVDLSDTTTYRLGVGRRFTPKLAGQVSVAYEAAGDPLVSPLAPSTGSTQLSLGLSYQVTEALEVSGGVSYVWLGDATPETGTPDTPHADFNDNSATALGLKIAYRF</sequence>
<evidence type="ECO:0000256" key="2">
    <source>
        <dbReference type="ARBA" id="ARBA00008163"/>
    </source>
</evidence>
<dbReference type="Proteomes" id="UP000231702">
    <property type="component" value="Unassembled WGS sequence"/>
</dbReference>
<dbReference type="OrthoDB" id="6679728at2"/>
<dbReference type="RefSeq" id="WP_097146004.1">
    <property type="nucleotide sequence ID" value="NZ_OBEA01000004.1"/>
</dbReference>
<name>A0A285IW82_9RHOB</name>
<keyword evidence="5 8" id="KW-0732">Signal</keyword>
<reference evidence="10 11" key="1">
    <citation type="submission" date="2017-09" db="EMBL/GenBank/DDBJ databases">
        <authorList>
            <person name="Ehlers B."/>
            <person name="Leendertz F.H."/>
        </authorList>
    </citation>
    <scope>NUCLEOTIDE SEQUENCE [LARGE SCALE GENOMIC DNA]</scope>
    <source>
        <strain evidence="10 11">CGMCC 1.12662</strain>
    </source>
</reference>
<comment type="subcellular location">
    <subcellularLocation>
        <location evidence="1">Cell outer membrane</location>
        <topology evidence="1">Multi-pass membrane protein</topology>
    </subcellularLocation>
</comment>
<dbReference type="SUPFAM" id="SSF56935">
    <property type="entry name" value="Porins"/>
    <property type="match status" value="1"/>
</dbReference>
<evidence type="ECO:0000313" key="11">
    <source>
        <dbReference type="Proteomes" id="UP000231655"/>
    </source>
</evidence>
<evidence type="ECO:0000256" key="7">
    <source>
        <dbReference type="ARBA" id="ARBA00023237"/>
    </source>
</evidence>
<dbReference type="GO" id="GO:0009279">
    <property type="term" value="C:cell outer membrane"/>
    <property type="evidence" value="ECO:0007669"/>
    <property type="project" value="UniProtKB-SubCell"/>
</dbReference>
<evidence type="ECO:0000256" key="3">
    <source>
        <dbReference type="ARBA" id="ARBA00022452"/>
    </source>
</evidence>
<dbReference type="AlphaFoldDB" id="A0A285IW82"/>
<gene>
    <name evidence="9" type="ORF">CVM39_19790</name>
    <name evidence="10" type="ORF">SAMN06297129_2257</name>
</gene>
<dbReference type="Proteomes" id="UP000231655">
    <property type="component" value="Unassembled WGS sequence"/>
</dbReference>
<evidence type="ECO:0000313" key="10">
    <source>
        <dbReference type="EMBL" id="SNY52299.1"/>
    </source>
</evidence>
<proteinExistence type="inferred from homology"/>
<dbReference type="PANTHER" id="PTHR35093">
    <property type="entry name" value="OUTER MEMBRANE PROTEIN NMB0088-RELATED"/>
    <property type="match status" value="1"/>
</dbReference>
<dbReference type="GO" id="GO:0015483">
    <property type="term" value="F:long-chain fatty acid transporting porin activity"/>
    <property type="evidence" value="ECO:0007669"/>
    <property type="project" value="TreeGrafter"/>
</dbReference>
<keyword evidence="3" id="KW-1134">Transmembrane beta strand</keyword>
<dbReference type="EMBL" id="PGTD01000023">
    <property type="protein sequence ID" value="PJE25942.1"/>
    <property type="molecule type" value="Genomic_DNA"/>
</dbReference>
<protein>
    <submittedName>
        <fullName evidence="10">Long-chain fatty acid transport protein</fullName>
    </submittedName>
    <submittedName>
        <fullName evidence="9">Transporter</fullName>
    </submittedName>
</protein>
<dbReference type="Gene3D" id="2.40.160.60">
    <property type="entry name" value="Outer membrane protein transport protein (OMPP1/FadL/TodX)"/>
    <property type="match status" value="1"/>
</dbReference>
<keyword evidence="12" id="KW-1185">Reference proteome</keyword>
<comment type="similarity">
    <text evidence="2">Belongs to the OmpP1/FadL family.</text>
</comment>
<organism evidence="10 11">
    <name type="scientific">Pseudooceanicola antarcticus</name>
    <dbReference type="NCBI Taxonomy" id="1247613"/>
    <lineage>
        <taxon>Bacteria</taxon>
        <taxon>Pseudomonadati</taxon>
        <taxon>Pseudomonadota</taxon>
        <taxon>Alphaproteobacteria</taxon>
        <taxon>Rhodobacterales</taxon>
        <taxon>Paracoccaceae</taxon>
        <taxon>Pseudooceanicola</taxon>
    </lineage>
</organism>
<evidence type="ECO:0000256" key="5">
    <source>
        <dbReference type="ARBA" id="ARBA00022729"/>
    </source>
</evidence>
<dbReference type="InterPro" id="IPR005017">
    <property type="entry name" value="OMPP1/FadL/TodX"/>
</dbReference>
<dbReference type="Pfam" id="PF03349">
    <property type="entry name" value="Toluene_X"/>
    <property type="match status" value="1"/>
</dbReference>
<evidence type="ECO:0000256" key="4">
    <source>
        <dbReference type="ARBA" id="ARBA00022692"/>
    </source>
</evidence>
<keyword evidence="7" id="KW-0998">Cell outer membrane</keyword>
<evidence type="ECO:0000256" key="8">
    <source>
        <dbReference type="SAM" id="SignalP"/>
    </source>
</evidence>
<evidence type="ECO:0000313" key="9">
    <source>
        <dbReference type="EMBL" id="PJE25942.1"/>
    </source>
</evidence>
<dbReference type="PANTHER" id="PTHR35093:SF8">
    <property type="entry name" value="OUTER MEMBRANE PROTEIN NMB0088-RELATED"/>
    <property type="match status" value="1"/>
</dbReference>
<feature type="chain" id="PRO_5013216179" evidence="8">
    <location>
        <begin position="20"/>
        <end position="369"/>
    </location>
</feature>